<dbReference type="InterPro" id="IPR035077">
    <property type="entry name" value="PEP_carboxykinase_GTP_C"/>
</dbReference>
<keyword evidence="6 11" id="KW-0547">Nucleotide-binding</keyword>
<dbReference type="Gene3D" id="3.40.449.10">
    <property type="entry name" value="Phosphoenolpyruvate Carboxykinase, domain 1"/>
    <property type="match status" value="1"/>
</dbReference>
<comment type="similarity">
    <text evidence="2 11">Belongs to the phosphoenolpyruvate carboxykinase [GTP] family.</text>
</comment>
<dbReference type="GO" id="GO:0019543">
    <property type="term" value="P:propionate catabolic process"/>
    <property type="evidence" value="ECO:0007669"/>
    <property type="project" value="TreeGrafter"/>
</dbReference>
<comment type="subcellular location">
    <subcellularLocation>
        <location evidence="11">Cytoplasm</location>
    </subcellularLocation>
</comment>
<reference evidence="15" key="2">
    <citation type="submission" date="2020-09" db="EMBL/GenBank/DDBJ databases">
        <authorList>
            <person name="Sun Q."/>
            <person name="Zhou Y."/>
        </authorList>
    </citation>
    <scope>NUCLEOTIDE SEQUENCE</scope>
    <source>
        <strain evidence="15">CGMCC 4.7308</strain>
    </source>
</reference>
<reference evidence="15" key="1">
    <citation type="journal article" date="2014" name="Int. J. Syst. Evol. Microbiol.">
        <title>Complete genome sequence of Corynebacterium casei LMG S-19264T (=DSM 44701T), isolated from a smear-ripened cheese.</title>
        <authorList>
            <consortium name="US DOE Joint Genome Institute (JGI-PGF)"/>
            <person name="Walter F."/>
            <person name="Albersmeier A."/>
            <person name="Kalinowski J."/>
            <person name="Ruckert C."/>
        </authorList>
    </citation>
    <scope>NUCLEOTIDE SEQUENCE</scope>
    <source>
        <strain evidence="15">CGMCC 4.7308</strain>
    </source>
</reference>
<evidence type="ECO:0000256" key="8">
    <source>
        <dbReference type="ARBA" id="ARBA00023134"/>
    </source>
</evidence>
<evidence type="ECO:0000256" key="9">
    <source>
        <dbReference type="ARBA" id="ARBA00023211"/>
    </source>
</evidence>
<keyword evidence="11" id="KW-0963">Cytoplasm</keyword>
<dbReference type="Gene3D" id="3.90.228.20">
    <property type="match status" value="1"/>
</dbReference>
<comment type="subunit">
    <text evidence="3 11">Monomer.</text>
</comment>
<sequence length="655" mass="71404">MTALIDPPTRLNRRAPDDRVPGRPDAEPERSWTPVRVTARPRWATLGPAPTHDPALLRWVAEVADLTRPDRVVWVDGSDREWAELTDRLVEAGTFTRLTAYPDSYRCVSDPGDVARVEDRTFICSPDRRDAGPTNNWVDPVAMKATMTALYDGSMRGRTMFVVPFCMGHWDAQPPMLGVEITDTEYVVASMRIMTRVGLRALELIDGGAPWVKALHSVGAPLAPGEADVPWPCNEVKYISHFPAERAIWSYGSGYGGNALLGKKCYALRIASAIARDEGWLAEHMLILKLTSPQGRVHHLAAAFPSACGKTNLAMLAPTVPGWTVETLGDDIAWMRFGPDGRLWASNPEYGLFGVAPGTGWRTNPNAMRAIAQGHTVFTNVALTDDGGVWWEGMTDEPPAHLTDWRDRDWTPDGTDADGRPLDSAGSPAAHPNSRFCTPIRQVPVLAPEYDSPEGVPISAILFGGRRRTTVPLVLQARDWTHGVFLGATISSETTAAATGQVGVVRRDPMAMLPFLGYDAGDYLAHWLSIGAATAPDLLPRVFHVNWFRRDADGGFLWPGFGENARVLAWIVGRLEGTAGAVDTAVGAVPGPADLDLTGIDLDPDRLAAALAVDHDEWRAELPLLREWFDRLGPSVPAALQQQLRALADRLEDGS</sequence>
<feature type="binding site" evidence="11">
    <location>
        <position position="264"/>
    </location>
    <ligand>
        <name>Mn(2+)</name>
        <dbReference type="ChEBI" id="CHEBI:29035"/>
    </ligand>
</feature>
<comment type="cofactor">
    <cofactor evidence="11">
        <name>Mn(2+)</name>
        <dbReference type="ChEBI" id="CHEBI:29035"/>
    </cofactor>
    <text evidence="11">Binds 1 Mn(2+) ion per subunit.</text>
</comment>
<keyword evidence="4 11" id="KW-0312">Gluconeogenesis</keyword>
<keyword evidence="9 11" id="KW-0464">Manganese</keyword>
<protein>
    <recommendedName>
        <fullName evidence="11">Phosphoenolpyruvate carboxykinase [GTP]</fullName>
        <shortName evidence="11">PEP carboxykinase</shortName>
        <shortName evidence="11">PEPCK</shortName>
        <ecNumber evidence="11">4.1.1.32</ecNumber>
    </recommendedName>
    <alternativeName>
        <fullName evidence="11">GTP-dependent phosphoenolpyruvate carboxykinase</fullName>
        <shortName evidence="11">GTP-PEPCK</shortName>
    </alternativeName>
</protein>
<dbReference type="NCBIfam" id="NF003253">
    <property type="entry name" value="PRK04210.1"/>
    <property type="match status" value="1"/>
</dbReference>
<keyword evidence="8 11" id="KW-0342">GTP-binding</keyword>
<dbReference type="GO" id="GO:0006094">
    <property type="term" value="P:gluconeogenesis"/>
    <property type="evidence" value="ECO:0007669"/>
    <property type="project" value="UniProtKB-UniRule"/>
</dbReference>
<feature type="binding site" evidence="11">
    <location>
        <begin position="307"/>
        <end position="312"/>
    </location>
    <ligand>
        <name>GTP</name>
        <dbReference type="ChEBI" id="CHEBI:37565"/>
    </ligand>
</feature>
<dbReference type="AlphaFoldDB" id="A0A917WEM4"/>
<dbReference type="InterPro" id="IPR008210">
    <property type="entry name" value="PEP_carboxykinase_N"/>
</dbReference>
<proteinExistence type="inferred from homology"/>
<accession>A0A917WEM4</accession>
<comment type="caution">
    <text evidence="15">The sequence shown here is derived from an EMBL/GenBank/DDBJ whole genome shotgun (WGS) entry which is preliminary data.</text>
</comment>
<dbReference type="FunFam" id="3.40.449.10:FF:000005">
    <property type="entry name" value="Phosphoenolpyruvate carboxykinase [GTP]"/>
    <property type="match status" value="1"/>
</dbReference>
<dbReference type="InterPro" id="IPR018091">
    <property type="entry name" value="PEP_carboxykin_GTP_CS"/>
</dbReference>
<dbReference type="GO" id="GO:0006107">
    <property type="term" value="P:oxaloacetate metabolic process"/>
    <property type="evidence" value="ECO:0007669"/>
    <property type="project" value="TreeGrafter"/>
</dbReference>
<dbReference type="GO" id="GO:0005525">
    <property type="term" value="F:GTP binding"/>
    <property type="evidence" value="ECO:0007669"/>
    <property type="project" value="UniProtKB-UniRule"/>
</dbReference>
<dbReference type="CDD" id="cd00819">
    <property type="entry name" value="PEPCK_GTP"/>
    <property type="match status" value="1"/>
</dbReference>
<keyword evidence="16" id="KW-1185">Reference proteome</keyword>
<evidence type="ECO:0000313" key="16">
    <source>
        <dbReference type="Proteomes" id="UP000655208"/>
    </source>
</evidence>
<dbReference type="EC" id="4.1.1.32" evidence="11"/>
<feature type="region of interest" description="Disordered" evidence="12">
    <location>
        <begin position="1"/>
        <end position="34"/>
    </location>
</feature>
<feature type="domain" description="Phosphoenolpyruvate carboxykinase C-terminal P-loop" evidence="13">
    <location>
        <begin position="280"/>
        <end position="649"/>
    </location>
</feature>
<dbReference type="HAMAP" id="MF_00452">
    <property type="entry name" value="PEPCK_GTP"/>
    <property type="match status" value="1"/>
</dbReference>
<evidence type="ECO:0000256" key="12">
    <source>
        <dbReference type="SAM" id="MobiDB-lite"/>
    </source>
</evidence>
<name>A0A917WEM4_9ACTN</name>
<feature type="binding site" evidence="11">
    <location>
        <position position="331"/>
    </location>
    <ligand>
        <name>Mn(2+)</name>
        <dbReference type="ChEBI" id="CHEBI:29035"/>
    </ligand>
</feature>
<feature type="domain" description="Phosphoenolpyruvate carboxykinase GTP-utilising N-terminal" evidence="14">
    <location>
        <begin position="58"/>
        <end position="276"/>
    </location>
</feature>
<dbReference type="SUPFAM" id="SSF53795">
    <property type="entry name" value="PEP carboxykinase-like"/>
    <property type="match status" value="1"/>
</dbReference>
<dbReference type="PANTHER" id="PTHR11561:SF0">
    <property type="entry name" value="PHOSPHOENOLPYRUVATE CARBOXYKINASE [GTP]-RELATED"/>
    <property type="match status" value="1"/>
</dbReference>
<dbReference type="PIRSF" id="PIRSF001348">
    <property type="entry name" value="PEP_carboxykinase_GTP"/>
    <property type="match status" value="1"/>
</dbReference>
<dbReference type="Gene3D" id="2.170.8.10">
    <property type="entry name" value="Phosphoenolpyruvate Carboxykinase, domain 2"/>
    <property type="match status" value="1"/>
</dbReference>
<evidence type="ECO:0000256" key="7">
    <source>
        <dbReference type="ARBA" id="ARBA00022793"/>
    </source>
</evidence>
<feature type="active site" evidence="11">
    <location>
        <position position="308"/>
    </location>
</feature>
<evidence type="ECO:0000256" key="6">
    <source>
        <dbReference type="ARBA" id="ARBA00022741"/>
    </source>
</evidence>
<evidence type="ECO:0000256" key="1">
    <source>
        <dbReference type="ARBA" id="ARBA00004742"/>
    </source>
</evidence>
<dbReference type="InterPro" id="IPR013035">
    <property type="entry name" value="PEP_carboxykinase_C"/>
</dbReference>
<dbReference type="Pfam" id="PF17297">
    <property type="entry name" value="PEPCK_N"/>
    <property type="match status" value="1"/>
</dbReference>
<comment type="catalytic activity">
    <reaction evidence="11">
        <text>oxaloacetate + GTP = phosphoenolpyruvate + GDP + CO2</text>
        <dbReference type="Rhea" id="RHEA:10388"/>
        <dbReference type="ChEBI" id="CHEBI:16452"/>
        <dbReference type="ChEBI" id="CHEBI:16526"/>
        <dbReference type="ChEBI" id="CHEBI:37565"/>
        <dbReference type="ChEBI" id="CHEBI:58189"/>
        <dbReference type="ChEBI" id="CHEBI:58702"/>
        <dbReference type="EC" id="4.1.1.32"/>
    </reaction>
</comment>
<dbReference type="InterPro" id="IPR035078">
    <property type="entry name" value="PEP_carboxykinase_GTP_N"/>
</dbReference>
<dbReference type="GO" id="GO:0033993">
    <property type="term" value="P:response to lipid"/>
    <property type="evidence" value="ECO:0007669"/>
    <property type="project" value="TreeGrafter"/>
</dbReference>
<feature type="region of interest" description="Disordered" evidence="12">
    <location>
        <begin position="400"/>
        <end position="434"/>
    </location>
</feature>
<evidence type="ECO:0000256" key="11">
    <source>
        <dbReference type="HAMAP-Rule" id="MF_00452"/>
    </source>
</evidence>
<evidence type="ECO:0000259" key="14">
    <source>
        <dbReference type="Pfam" id="PF17297"/>
    </source>
</evidence>
<dbReference type="PROSITE" id="PS00505">
    <property type="entry name" value="PEPCK_GTP"/>
    <property type="match status" value="1"/>
</dbReference>
<evidence type="ECO:0000256" key="4">
    <source>
        <dbReference type="ARBA" id="ARBA00022432"/>
    </source>
</evidence>
<dbReference type="GO" id="GO:0030145">
    <property type="term" value="F:manganese ion binding"/>
    <property type="evidence" value="ECO:0007669"/>
    <property type="project" value="UniProtKB-UniRule"/>
</dbReference>
<dbReference type="Pfam" id="PF00821">
    <property type="entry name" value="PEPCK_GTP"/>
    <property type="match status" value="1"/>
</dbReference>
<feature type="binding site" evidence="11">
    <location>
        <position position="466"/>
    </location>
    <ligand>
        <name>GTP</name>
        <dbReference type="ChEBI" id="CHEBI:37565"/>
    </ligand>
</feature>
<dbReference type="SUPFAM" id="SSF68923">
    <property type="entry name" value="PEP carboxykinase N-terminal domain"/>
    <property type="match status" value="1"/>
</dbReference>
<dbReference type="GO" id="GO:0005829">
    <property type="term" value="C:cytosol"/>
    <property type="evidence" value="ECO:0007669"/>
    <property type="project" value="TreeGrafter"/>
</dbReference>
<feature type="binding site" evidence="11">
    <location>
        <begin position="255"/>
        <end position="257"/>
    </location>
    <ligand>
        <name>substrate</name>
    </ligand>
</feature>
<feature type="compositionally biased region" description="Basic and acidic residues" evidence="12">
    <location>
        <begin position="14"/>
        <end position="30"/>
    </location>
</feature>
<feature type="binding site" evidence="11">
    <location>
        <position position="306"/>
    </location>
    <ligand>
        <name>substrate</name>
    </ligand>
</feature>
<comment type="function">
    <text evidence="11">Catalyzes the conversion of oxaloacetate (OAA) to phosphoenolpyruvate (PEP), the rate-limiting step in the metabolic pathway that produces glucose from lactate and other precursors derived from the citric acid cycle.</text>
</comment>
<evidence type="ECO:0000256" key="5">
    <source>
        <dbReference type="ARBA" id="ARBA00022723"/>
    </source>
</evidence>
<dbReference type="GO" id="GO:0004613">
    <property type="term" value="F:phosphoenolpyruvate carboxykinase (GTP) activity"/>
    <property type="evidence" value="ECO:0007669"/>
    <property type="project" value="UniProtKB-UniRule"/>
</dbReference>
<dbReference type="GO" id="GO:0071333">
    <property type="term" value="P:cellular response to glucose stimulus"/>
    <property type="evidence" value="ECO:0007669"/>
    <property type="project" value="TreeGrafter"/>
</dbReference>
<evidence type="ECO:0000313" key="15">
    <source>
        <dbReference type="EMBL" id="GGL96119.1"/>
    </source>
</evidence>
<feature type="binding site" evidence="11">
    <location>
        <position position="435"/>
    </location>
    <ligand>
        <name>GTP</name>
        <dbReference type="ChEBI" id="CHEBI:37565"/>
    </ligand>
</feature>
<evidence type="ECO:0000256" key="3">
    <source>
        <dbReference type="ARBA" id="ARBA00011245"/>
    </source>
</evidence>
<gene>
    <name evidence="15" type="primary">pckA</name>
    <name evidence="11" type="synonym">pckG</name>
    <name evidence="15" type="ORF">GCM10011594_14800</name>
</gene>
<evidence type="ECO:0000256" key="10">
    <source>
        <dbReference type="ARBA" id="ARBA00023239"/>
    </source>
</evidence>
<feature type="binding site" evidence="11">
    <location>
        <begin position="561"/>
        <end position="564"/>
    </location>
    <ligand>
        <name>GTP</name>
        <dbReference type="ChEBI" id="CHEBI:37565"/>
    </ligand>
</feature>
<feature type="binding site" evidence="11">
    <location>
        <position position="116"/>
    </location>
    <ligand>
        <name>substrate</name>
    </ligand>
</feature>
<dbReference type="GO" id="GO:0042594">
    <property type="term" value="P:response to starvation"/>
    <property type="evidence" value="ECO:0007669"/>
    <property type="project" value="TreeGrafter"/>
</dbReference>
<feature type="compositionally biased region" description="Basic and acidic residues" evidence="12">
    <location>
        <begin position="403"/>
        <end position="421"/>
    </location>
</feature>
<keyword evidence="10 11" id="KW-0456">Lyase</keyword>
<dbReference type="GO" id="GO:0046327">
    <property type="term" value="P:glycerol biosynthetic process from pyruvate"/>
    <property type="evidence" value="ECO:0007669"/>
    <property type="project" value="TreeGrafter"/>
</dbReference>
<dbReference type="RefSeq" id="WP_188940915.1">
    <property type="nucleotide sequence ID" value="NZ_BMNA01000003.1"/>
</dbReference>
<keyword evidence="5 11" id="KW-0479">Metal-binding</keyword>
<dbReference type="Proteomes" id="UP000655208">
    <property type="component" value="Unassembled WGS sequence"/>
</dbReference>
<organism evidence="15 16">
    <name type="scientific">Nakamurella endophytica</name>
    <dbReference type="NCBI Taxonomy" id="1748367"/>
    <lineage>
        <taxon>Bacteria</taxon>
        <taxon>Bacillati</taxon>
        <taxon>Actinomycetota</taxon>
        <taxon>Actinomycetes</taxon>
        <taxon>Nakamurellales</taxon>
        <taxon>Nakamurellaceae</taxon>
        <taxon>Nakamurella</taxon>
    </lineage>
</organism>
<dbReference type="EMBL" id="BMNA01000003">
    <property type="protein sequence ID" value="GGL96119.1"/>
    <property type="molecule type" value="Genomic_DNA"/>
</dbReference>
<dbReference type="PANTHER" id="PTHR11561">
    <property type="entry name" value="PHOSPHOENOLPYRUVATE CARBOXYKINASE"/>
    <property type="match status" value="1"/>
</dbReference>
<dbReference type="InterPro" id="IPR008209">
    <property type="entry name" value="PEP_carboxykinase_GTP"/>
</dbReference>
<feature type="binding site" evidence="11">
    <location>
        <begin position="433"/>
        <end position="435"/>
    </location>
    <ligand>
        <name>substrate</name>
    </ligand>
</feature>
<evidence type="ECO:0000256" key="2">
    <source>
        <dbReference type="ARBA" id="ARBA00005796"/>
    </source>
</evidence>
<evidence type="ECO:0000259" key="13">
    <source>
        <dbReference type="Pfam" id="PF00821"/>
    </source>
</evidence>
<keyword evidence="7 11" id="KW-0210">Decarboxylase</keyword>
<comment type="pathway">
    <text evidence="1 11">Carbohydrate biosynthesis; gluconeogenesis.</text>
</comment>
<feature type="binding site" evidence="11">
    <location>
        <position position="284"/>
    </location>
    <ligand>
        <name>Mn(2+)</name>
        <dbReference type="ChEBI" id="CHEBI:29035"/>
    </ligand>
</feature>